<evidence type="ECO:0000256" key="1">
    <source>
        <dbReference type="SAM" id="MobiDB-lite"/>
    </source>
</evidence>
<keyword evidence="3" id="KW-1185">Reference proteome</keyword>
<evidence type="ECO:0000313" key="3">
    <source>
        <dbReference type="Proteomes" id="UP000193144"/>
    </source>
</evidence>
<accession>A0A1Y1ZHW5</accession>
<feature type="compositionally biased region" description="Basic and acidic residues" evidence="1">
    <location>
        <begin position="23"/>
        <end position="61"/>
    </location>
</feature>
<evidence type="ECO:0000313" key="2">
    <source>
        <dbReference type="EMBL" id="ORY09843.1"/>
    </source>
</evidence>
<reference evidence="2 3" key="1">
    <citation type="submission" date="2016-07" db="EMBL/GenBank/DDBJ databases">
        <title>Pervasive Adenine N6-methylation of Active Genes in Fungi.</title>
        <authorList>
            <consortium name="DOE Joint Genome Institute"/>
            <person name="Mondo S.J."/>
            <person name="Dannebaum R.O."/>
            <person name="Kuo R.C."/>
            <person name="Labutti K."/>
            <person name="Haridas S."/>
            <person name="Kuo A."/>
            <person name="Salamov A."/>
            <person name="Ahrendt S.R."/>
            <person name="Lipzen A."/>
            <person name="Sullivan W."/>
            <person name="Andreopoulos W.B."/>
            <person name="Clum A."/>
            <person name="Lindquist E."/>
            <person name="Daum C."/>
            <person name="Ramamoorthy G.K."/>
            <person name="Gryganskyi A."/>
            <person name="Culley D."/>
            <person name="Magnuson J.K."/>
            <person name="James T.Y."/>
            <person name="O'Malley M.A."/>
            <person name="Stajich J.E."/>
            <person name="Spatafora J.W."/>
            <person name="Visel A."/>
            <person name="Grigoriev I.V."/>
        </authorList>
    </citation>
    <scope>NUCLEOTIDE SEQUENCE [LARGE SCALE GENOMIC DNA]</scope>
    <source>
        <strain evidence="2 3">CBS 115471</strain>
    </source>
</reference>
<comment type="caution">
    <text evidence="2">The sequence shown here is derived from an EMBL/GenBank/DDBJ whole genome shotgun (WGS) entry which is preliminary data.</text>
</comment>
<gene>
    <name evidence="2" type="ORF">BCR34DRAFT_589046</name>
</gene>
<proteinExistence type="predicted"/>
<dbReference type="AlphaFoldDB" id="A0A1Y1ZHW5"/>
<dbReference type="EMBL" id="MCFA01000081">
    <property type="protein sequence ID" value="ORY09843.1"/>
    <property type="molecule type" value="Genomic_DNA"/>
</dbReference>
<feature type="compositionally biased region" description="Acidic residues" evidence="1">
    <location>
        <begin position="64"/>
        <end position="89"/>
    </location>
</feature>
<feature type="region of interest" description="Disordered" evidence="1">
    <location>
        <begin position="1"/>
        <end position="123"/>
    </location>
</feature>
<protein>
    <submittedName>
        <fullName evidence="2">Uncharacterized protein</fullName>
    </submittedName>
</protein>
<sequence>MKRKAKFHEVAEIPAGKKPKLSTRNDHILSKHPTPPEHSNEGKSEDGNEALLRTREERTQYLDDSVDDYTPENHDSDDDARDSNDNVEDAPERTKKSITAKSKPKPARESPGKASKPLVNGKSPMSEETIFIIHARDNNLPDPFGTHSETSGKLPFAEVLRLWKEKFNAKAGVAAAEKRYRLGRPRYCEENPTYPREIIYMGVPEERFKTSKPKEAGPLKGQETGNEMQDFYHSSSFAGYNPHDRIRNAADIMHYFDKRKPIMEEERPKWLTIDIVNDDGKVKAHCDVPLRDIQRSSPAYARKLRDYVGATCEVEIVPKKTVERYIQCISPTQRSTLPDYDFGMEKFRDEDGSISYKPVCSQTVWDFKSFSLLYTVAALLEDSDTCNVVMDHWRDSLCKDIANQLTPTNGQREGQSTFVRILDFEKDDMNNLFANTATTDPVQKFWVNALRWKGDEIADRLSVEKDWDPTLLCKLDALWQSTKVDFPRTNNAEEFCTKYHHHRTKSQACRTAKTNNGWDTVDYDAIARRLLRVHLRKNNGCFRVSCLRSEHTAAQAQGIRPHRKGTEGRH</sequence>
<dbReference type="Proteomes" id="UP000193144">
    <property type="component" value="Unassembled WGS sequence"/>
</dbReference>
<organism evidence="2 3">
    <name type="scientific">Clohesyomyces aquaticus</name>
    <dbReference type="NCBI Taxonomy" id="1231657"/>
    <lineage>
        <taxon>Eukaryota</taxon>
        <taxon>Fungi</taxon>
        <taxon>Dikarya</taxon>
        <taxon>Ascomycota</taxon>
        <taxon>Pezizomycotina</taxon>
        <taxon>Dothideomycetes</taxon>
        <taxon>Pleosporomycetidae</taxon>
        <taxon>Pleosporales</taxon>
        <taxon>Lindgomycetaceae</taxon>
        <taxon>Clohesyomyces</taxon>
    </lineage>
</organism>
<name>A0A1Y1ZHW5_9PLEO</name>
<feature type="compositionally biased region" description="Basic residues" evidence="1">
    <location>
        <begin position="96"/>
        <end position="105"/>
    </location>
</feature>
<dbReference type="OrthoDB" id="3799546at2759"/>